<sequence>MKLFSLLTTFGLITLVCATDVFYGLNYGININACPTLDQYKADFKTIQQYTNRVRIFSLSPCNQGQLALQAANALGMNIYLGMWIDRPDTFTNEMNALTSIINSGESLDNVDAIIVGSEVLYRNDTDANSLAAYLQNVRKLVTPKGVSVTNADVYYEFVPVVVDQLDFLMMNAFPYWEGLTVDQGAAALLDHYQDAVSRAQGKPVRISETGWPSAGENYGASIASEENQKLYLSNVLCQTRKNNIDVLWFSAFDEPYKSGVEQHWGIMNSDKTLKSSLSPITSLGC</sequence>
<dbReference type="SUPFAM" id="SSF51445">
    <property type="entry name" value="(Trans)glycosidases"/>
    <property type="match status" value="1"/>
</dbReference>
<comment type="function">
    <text evidence="16">Glucanases play a role in cell expansion during growth, in cell-cell fusion during mating, and in spore release during sporulation. This enzyme may be involved in beta-glucan degradation. Active on laminarin and lichenan.</text>
</comment>
<dbReference type="GO" id="GO:0071555">
    <property type="term" value="P:cell wall organization"/>
    <property type="evidence" value="ECO:0007669"/>
    <property type="project" value="UniProtKB-KW"/>
</dbReference>
<keyword evidence="10" id="KW-0378">Hydrolase</keyword>
<evidence type="ECO:0000256" key="2">
    <source>
        <dbReference type="ARBA" id="ARBA00004191"/>
    </source>
</evidence>
<dbReference type="Pfam" id="PF00332">
    <property type="entry name" value="Glyco_hydro_17"/>
    <property type="match status" value="1"/>
</dbReference>
<evidence type="ECO:0000256" key="6">
    <source>
        <dbReference type="ARBA" id="ARBA00022475"/>
    </source>
</evidence>
<evidence type="ECO:0000256" key="9">
    <source>
        <dbReference type="ARBA" id="ARBA00022729"/>
    </source>
</evidence>
<keyword evidence="9 20" id="KW-0732">Signal</keyword>
<dbReference type="GO" id="GO:0009277">
    <property type="term" value="C:fungal-type cell wall"/>
    <property type="evidence" value="ECO:0007669"/>
    <property type="project" value="TreeGrafter"/>
</dbReference>
<dbReference type="EMBL" id="JAANIT010000947">
    <property type="protein sequence ID" value="KAG1543284.1"/>
    <property type="molecule type" value="Genomic_DNA"/>
</dbReference>
<organism evidence="21 22">
    <name type="scientific">Rhizopus oryzae</name>
    <name type="common">Mucormycosis agent</name>
    <name type="synonym">Rhizopus arrhizus var. delemar</name>
    <dbReference type="NCBI Taxonomy" id="64495"/>
    <lineage>
        <taxon>Eukaryota</taxon>
        <taxon>Fungi</taxon>
        <taxon>Fungi incertae sedis</taxon>
        <taxon>Mucoromycota</taxon>
        <taxon>Mucoromycotina</taxon>
        <taxon>Mucoromycetes</taxon>
        <taxon>Mucorales</taxon>
        <taxon>Mucorineae</taxon>
        <taxon>Rhizopodaceae</taxon>
        <taxon>Rhizopus</taxon>
    </lineage>
</organism>
<dbReference type="EC" id="3.2.1.39" evidence="5"/>
<dbReference type="OrthoDB" id="77201at2759"/>
<comment type="caution">
    <text evidence="21">The sequence shown here is derived from an EMBL/GenBank/DDBJ whole genome shotgun (WGS) entry which is preliminary data.</text>
</comment>
<dbReference type="GO" id="GO:0009986">
    <property type="term" value="C:cell surface"/>
    <property type="evidence" value="ECO:0007669"/>
    <property type="project" value="TreeGrafter"/>
</dbReference>
<evidence type="ECO:0000256" key="14">
    <source>
        <dbReference type="ARBA" id="ARBA00023316"/>
    </source>
</evidence>
<feature type="chain" id="PRO_5040201227" description="glucan endo-1,3-beta-D-glucosidase" evidence="20">
    <location>
        <begin position="19"/>
        <end position="286"/>
    </location>
</feature>
<dbReference type="GO" id="GO:0042973">
    <property type="term" value="F:glucan endo-1,3-beta-D-glucosidase activity"/>
    <property type="evidence" value="ECO:0007669"/>
    <property type="project" value="UniProtKB-EC"/>
</dbReference>
<evidence type="ECO:0000256" key="16">
    <source>
        <dbReference type="ARBA" id="ARBA00037649"/>
    </source>
</evidence>
<keyword evidence="12" id="KW-0325">Glycoprotein</keyword>
<evidence type="ECO:0000256" key="3">
    <source>
        <dbReference type="ARBA" id="ARBA00004401"/>
    </source>
</evidence>
<evidence type="ECO:0000313" key="22">
    <source>
        <dbReference type="Proteomes" id="UP000717996"/>
    </source>
</evidence>
<gene>
    <name evidence="21" type="ORF">G6F51_006766</name>
</gene>
<keyword evidence="7" id="KW-0134">Cell wall</keyword>
<keyword evidence="13" id="KW-0119">Carbohydrate metabolism</keyword>
<dbReference type="PANTHER" id="PTHR16631">
    <property type="entry name" value="GLUCAN 1,3-BETA-GLUCOSIDASE"/>
    <property type="match status" value="1"/>
</dbReference>
<evidence type="ECO:0000256" key="13">
    <source>
        <dbReference type="ARBA" id="ARBA00023277"/>
    </source>
</evidence>
<evidence type="ECO:0000256" key="19">
    <source>
        <dbReference type="RuleBase" id="RU004335"/>
    </source>
</evidence>
<comment type="subcellular location">
    <subcellularLocation>
        <location evidence="3">Cell membrane</location>
        <topology evidence="3">Single-pass type II membrane protein</topology>
    </subcellularLocation>
    <subcellularLocation>
        <location evidence="2">Secreted</location>
        <location evidence="2">Cell wall</location>
    </subcellularLocation>
</comment>
<dbReference type="PANTHER" id="PTHR16631:SF17">
    <property type="entry name" value="GLUCAN ENDO-1,3-BETA-GLUCOSIDASE BTGC"/>
    <property type="match status" value="1"/>
</dbReference>
<evidence type="ECO:0000256" key="8">
    <source>
        <dbReference type="ARBA" id="ARBA00022525"/>
    </source>
</evidence>
<dbReference type="AlphaFoldDB" id="A0A9P6YAB0"/>
<evidence type="ECO:0000256" key="11">
    <source>
        <dbReference type="ARBA" id="ARBA00023136"/>
    </source>
</evidence>
<name>A0A9P6YAB0_RHIOR</name>
<protein>
    <recommendedName>
        <fullName evidence="5">glucan endo-1,3-beta-D-glucosidase</fullName>
        <ecNumber evidence="5">3.2.1.39</ecNumber>
    </recommendedName>
    <alternativeName>
        <fullName evidence="18">Endo-1,3-beta-glucanase btgC</fullName>
    </alternativeName>
    <alternativeName>
        <fullName evidence="17">Laminarinase btgC</fullName>
    </alternativeName>
</protein>
<evidence type="ECO:0000256" key="12">
    <source>
        <dbReference type="ARBA" id="ARBA00023180"/>
    </source>
</evidence>
<keyword evidence="8" id="KW-0964">Secreted</keyword>
<reference evidence="21" key="1">
    <citation type="journal article" date="2020" name="Microb. Genom.">
        <title>Genetic diversity of clinical and environmental Mucorales isolates obtained from an investigation of mucormycosis cases among solid organ transplant recipients.</title>
        <authorList>
            <person name="Nguyen M.H."/>
            <person name="Kaul D."/>
            <person name="Muto C."/>
            <person name="Cheng S.J."/>
            <person name="Richter R.A."/>
            <person name="Bruno V.M."/>
            <person name="Liu G."/>
            <person name="Beyhan S."/>
            <person name="Sundermann A.J."/>
            <person name="Mounaud S."/>
            <person name="Pasculle A.W."/>
            <person name="Nierman W.C."/>
            <person name="Driscoll E."/>
            <person name="Cumbie R."/>
            <person name="Clancy C.J."/>
            <person name="Dupont C.L."/>
        </authorList>
    </citation>
    <scope>NUCLEOTIDE SEQUENCE</scope>
    <source>
        <strain evidence="21">GL16</strain>
    </source>
</reference>
<keyword evidence="15" id="KW-0624">Polysaccharide degradation</keyword>
<dbReference type="OMA" id="WYTAFDS"/>
<evidence type="ECO:0000256" key="17">
    <source>
        <dbReference type="ARBA" id="ARBA00042373"/>
    </source>
</evidence>
<keyword evidence="11" id="KW-0472">Membrane</keyword>
<comment type="catalytic activity">
    <reaction evidence="1">
        <text>Hydrolysis of (1-&gt;3)-beta-D-glucosidic linkages in (1-&gt;3)-beta-D-glucans.</text>
        <dbReference type="EC" id="3.2.1.39"/>
    </reaction>
</comment>
<evidence type="ECO:0000256" key="7">
    <source>
        <dbReference type="ARBA" id="ARBA00022512"/>
    </source>
</evidence>
<dbReference type="InterPro" id="IPR017853">
    <property type="entry name" value="GH"/>
</dbReference>
<dbReference type="GO" id="GO:0005886">
    <property type="term" value="C:plasma membrane"/>
    <property type="evidence" value="ECO:0007669"/>
    <property type="project" value="UniProtKB-SubCell"/>
</dbReference>
<feature type="signal peptide" evidence="20">
    <location>
        <begin position="1"/>
        <end position="18"/>
    </location>
</feature>
<accession>A0A9P6YAB0</accession>
<evidence type="ECO:0000256" key="4">
    <source>
        <dbReference type="ARBA" id="ARBA00008773"/>
    </source>
</evidence>
<dbReference type="Proteomes" id="UP000717996">
    <property type="component" value="Unassembled WGS sequence"/>
</dbReference>
<comment type="similarity">
    <text evidence="4 19">Belongs to the glycosyl hydrolase 17 family.</text>
</comment>
<dbReference type="GO" id="GO:0000272">
    <property type="term" value="P:polysaccharide catabolic process"/>
    <property type="evidence" value="ECO:0007669"/>
    <property type="project" value="UniProtKB-KW"/>
</dbReference>
<evidence type="ECO:0000256" key="1">
    <source>
        <dbReference type="ARBA" id="ARBA00000382"/>
    </source>
</evidence>
<dbReference type="Gene3D" id="3.20.20.80">
    <property type="entry name" value="Glycosidases"/>
    <property type="match status" value="2"/>
</dbReference>
<proteinExistence type="inferred from homology"/>
<evidence type="ECO:0000256" key="18">
    <source>
        <dbReference type="ARBA" id="ARBA00043078"/>
    </source>
</evidence>
<dbReference type="InterPro" id="IPR050732">
    <property type="entry name" value="Beta-glucan_modifiers"/>
</dbReference>
<evidence type="ECO:0000256" key="5">
    <source>
        <dbReference type="ARBA" id="ARBA00012780"/>
    </source>
</evidence>
<dbReference type="InterPro" id="IPR000490">
    <property type="entry name" value="Glyco_hydro_17"/>
</dbReference>
<evidence type="ECO:0000256" key="20">
    <source>
        <dbReference type="SAM" id="SignalP"/>
    </source>
</evidence>
<evidence type="ECO:0000256" key="10">
    <source>
        <dbReference type="ARBA" id="ARBA00022801"/>
    </source>
</evidence>
<evidence type="ECO:0000313" key="21">
    <source>
        <dbReference type="EMBL" id="KAG1543284.1"/>
    </source>
</evidence>
<evidence type="ECO:0000256" key="15">
    <source>
        <dbReference type="ARBA" id="ARBA00023326"/>
    </source>
</evidence>
<keyword evidence="6" id="KW-1003">Cell membrane</keyword>
<dbReference type="GO" id="GO:0005576">
    <property type="term" value="C:extracellular region"/>
    <property type="evidence" value="ECO:0007669"/>
    <property type="project" value="TreeGrafter"/>
</dbReference>
<keyword evidence="14" id="KW-0961">Cell wall biogenesis/degradation</keyword>